<dbReference type="InterPro" id="IPR046960">
    <property type="entry name" value="PPR_At4g14850-like_plant"/>
</dbReference>
<dbReference type="Pfam" id="PF13041">
    <property type="entry name" value="PPR_2"/>
    <property type="match status" value="4"/>
</dbReference>
<organism evidence="3 4">
    <name type="scientific">Ceratopteris richardii</name>
    <name type="common">Triangle waterfern</name>
    <dbReference type="NCBI Taxonomy" id="49495"/>
    <lineage>
        <taxon>Eukaryota</taxon>
        <taxon>Viridiplantae</taxon>
        <taxon>Streptophyta</taxon>
        <taxon>Embryophyta</taxon>
        <taxon>Tracheophyta</taxon>
        <taxon>Polypodiopsida</taxon>
        <taxon>Polypodiidae</taxon>
        <taxon>Polypodiales</taxon>
        <taxon>Pteridineae</taxon>
        <taxon>Pteridaceae</taxon>
        <taxon>Parkerioideae</taxon>
        <taxon>Ceratopteris</taxon>
    </lineage>
</organism>
<evidence type="ECO:0008006" key="5">
    <source>
        <dbReference type="Google" id="ProtNLM"/>
    </source>
</evidence>
<dbReference type="GO" id="GO:0009451">
    <property type="term" value="P:RNA modification"/>
    <property type="evidence" value="ECO:0007669"/>
    <property type="project" value="InterPro"/>
</dbReference>
<dbReference type="FunFam" id="1.25.40.10:FF:000285">
    <property type="entry name" value="Pentatricopeptide repeat-containing protein, chloroplastic"/>
    <property type="match status" value="1"/>
</dbReference>
<feature type="repeat" description="PPR" evidence="2">
    <location>
        <begin position="636"/>
        <end position="670"/>
    </location>
</feature>
<evidence type="ECO:0000256" key="2">
    <source>
        <dbReference type="PROSITE-ProRule" id="PRU00708"/>
    </source>
</evidence>
<accession>A0A8T2UN36</accession>
<feature type="repeat" description="PPR" evidence="2">
    <location>
        <begin position="434"/>
        <end position="468"/>
    </location>
</feature>
<feature type="repeat" description="PPR" evidence="2">
    <location>
        <begin position="535"/>
        <end position="569"/>
    </location>
</feature>
<dbReference type="OMA" id="GLCPWTE"/>
<comment type="caution">
    <text evidence="3">The sequence shown here is derived from an EMBL/GenBank/DDBJ whole genome shotgun (WGS) entry which is preliminary data.</text>
</comment>
<feature type="repeat" description="PPR" evidence="2">
    <location>
        <begin position="232"/>
        <end position="266"/>
    </location>
</feature>
<dbReference type="PROSITE" id="PS51375">
    <property type="entry name" value="PPR"/>
    <property type="match status" value="5"/>
</dbReference>
<proteinExistence type="predicted"/>
<feature type="repeat" description="PPR" evidence="2">
    <location>
        <begin position="333"/>
        <end position="367"/>
    </location>
</feature>
<protein>
    <recommendedName>
        <fullName evidence="5">Pentatricopeptide repeat-containing protein</fullName>
    </recommendedName>
</protein>
<sequence>MLCRSLAVIRHGVVQPAEKAQRLSTLADVFAIEDSDQYISGSRQTFDQSFAQTSKHGLCPWTELPVEVLDRYTPLLRDCHELLSAQRLHLHLANHGFDTVLGMQNLLLHAYSRCKDLAGTCQFFSRMHTHVVFAWNLLIDTHACSEDVGTAFKIFQHMWLQGLEPNQFTLVSILSVCTDASLLVIGEIMHSSAIMSGCEADVVIGTAVVNMYSKCGELKLATVVFEKMCVHNVYSWSAMLAAYARHGEGGVAIQLFHLMQHQTELPNNVTFISLLDACACLKSSTIGIRVHACVHESNIEEDVVVATSFVNMYGKCNLLENARKVFDSIHKPNVITWNVLISAHAQHGKGWEALHLFNHMQEKQVNPNQATFVSVLDACTGILALEEGRQVHAQLQSQGMLPDVVISTALVNMYGKCGVLEKSQEVFESMPFRNIVTWNAIIAVHAQHGCSRKAFQYFNKMQSEGMIPDKITFVSMFDACTRVPSISDGKHLHAQIVVEDYELDMTVGTAIINMYGKCGVIEEARSLFDRIPERSSVTFSSMIAAYAKLEQWQAALMLYYRLHEDLIVPDKVTCITILDVCADMAALKEGEEVHAEVVMEAYELEEAVGTSLISLYGRCGSLEAAEAVFLRMPLQSSVTWNSLIAGFAQHGKGEKTLHLFNQMQGMGVRPTDVTFLIVLNACSHAGLVGEGWHCFYLMNHIWGVAALSDHYGCMVDLLGRAGLLDEAESLIWDMPDRPTIVTWMSLLGACRHQTDLQRGERAANILLQLDPENVASRVILSNIYAISYMEEETLIVIAED</sequence>
<reference evidence="3" key="1">
    <citation type="submission" date="2021-08" db="EMBL/GenBank/DDBJ databases">
        <title>WGS assembly of Ceratopteris richardii.</title>
        <authorList>
            <person name="Marchant D.B."/>
            <person name="Chen G."/>
            <person name="Jenkins J."/>
            <person name="Shu S."/>
            <person name="Leebens-Mack J."/>
            <person name="Grimwood J."/>
            <person name="Schmutz J."/>
            <person name="Soltis P."/>
            <person name="Soltis D."/>
            <person name="Chen Z.-H."/>
        </authorList>
    </citation>
    <scope>NUCLEOTIDE SEQUENCE</scope>
    <source>
        <strain evidence="3">Whitten #5841</strain>
        <tissue evidence="3">Leaf</tissue>
    </source>
</reference>
<keyword evidence="4" id="KW-1185">Reference proteome</keyword>
<name>A0A8T2UN36_CERRI</name>
<dbReference type="EMBL" id="CM035411">
    <property type="protein sequence ID" value="KAH7434784.1"/>
    <property type="molecule type" value="Genomic_DNA"/>
</dbReference>
<dbReference type="Gene3D" id="1.25.40.10">
    <property type="entry name" value="Tetratricopeptide repeat domain"/>
    <property type="match status" value="6"/>
</dbReference>
<dbReference type="InterPro" id="IPR011990">
    <property type="entry name" value="TPR-like_helical_dom_sf"/>
</dbReference>
<dbReference type="FunFam" id="1.25.40.10:FF:000031">
    <property type="entry name" value="Pentatricopeptide repeat-containing protein mitochondrial"/>
    <property type="match status" value="3"/>
</dbReference>
<evidence type="ECO:0000256" key="1">
    <source>
        <dbReference type="ARBA" id="ARBA00022737"/>
    </source>
</evidence>
<dbReference type="Proteomes" id="UP000825935">
    <property type="component" value="Chromosome 6"/>
</dbReference>
<gene>
    <name evidence="3" type="ORF">KP509_06G034400</name>
</gene>
<dbReference type="GO" id="GO:0003723">
    <property type="term" value="F:RNA binding"/>
    <property type="evidence" value="ECO:0007669"/>
    <property type="project" value="InterPro"/>
</dbReference>
<dbReference type="OrthoDB" id="185373at2759"/>
<keyword evidence="1" id="KW-0677">Repeat</keyword>
<dbReference type="NCBIfam" id="TIGR00756">
    <property type="entry name" value="PPR"/>
    <property type="match status" value="6"/>
</dbReference>
<dbReference type="Pfam" id="PF01535">
    <property type="entry name" value="PPR"/>
    <property type="match status" value="6"/>
</dbReference>
<evidence type="ECO:0000313" key="4">
    <source>
        <dbReference type="Proteomes" id="UP000825935"/>
    </source>
</evidence>
<dbReference type="InterPro" id="IPR002885">
    <property type="entry name" value="PPR_rpt"/>
</dbReference>
<dbReference type="FunFam" id="1.25.40.10:FF:000090">
    <property type="entry name" value="Pentatricopeptide repeat-containing protein, chloroplastic"/>
    <property type="match status" value="1"/>
</dbReference>
<evidence type="ECO:0000313" key="3">
    <source>
        <dbReference type="EMBL" id="KAH7434784.1"/>
    </source>
</evidence>
<dbReference type="AlphaFoldDB" id="A0A8T2UN36"/>
<dbReference type="PANTHER" id="PTHR47926">
    <property type="entry name" value="PENTATRICOPEPTIDE REPEAT-CONTAINING PROTEIN"/>
    <property type="match status" value="1"/>
</dbReference>